<keyword evidence="1" id="KW-0472">Membrane</keyword>
<dbReference type="EMBL" id="CP071182">
    <property type="protein sequence ID" value="QSO48216.1"/>
    <property type="molecule type" value="Genomic_DNA"/>
</dbReference>
<reference evidence="2 3" key="1">
    <citation type="submission" date="2021-02" db="EMBL/GenBank/DDBJ databases">
        <title>Alicyclobacillus curvatus sp. nov. and Alicyclobacillus mengziensis sp. nov., two acidophilic bacteria isolated from acid mine drainage.</title>
        <authorList>
            <person name="Huang Y."/>
        </authorList>
    </citation>
    <scope>NUCLEOTIDE SEQUENCE [LARGE SCALE GENOMIC DNA]</scope>
    <source>
        <strain evidence="2 3">S30H14</strain>
    </source>
</reference>
<proteinExistence type="predicted"/>
<feature type="transmembrane region" description="Helical" evidence="1">
    <location>
        <begin position="34"/>
        <end position="53"/>
    </location>
</feature>
<dbReference type="AlphaFoldDB" id="A0A9X7W034"/>
<keyword evidence="3" id="KW-1185">Reference proteome</keyword>
<evidence type="ECO:0000313" key="3">
    <source>
        <dbReference type="Proteomes" id="UP000663505"/>
    </source>
</evidence>
<keyword evidence="1" id="KW-0812">Transmembrane</keyword>
<evidence type="ECO:0000256" key="1">
    <source>
        <dbReference type="SAM" id="Phobius"/>
    </source>
</evidence>
<dbReference type="RefSeq" id="WP_206657552.1">
    <property type="nucleotide sequence ID" value="NZ_CP071182.1"/>
</dbReference>
<organism evidence="2 3">
    <name type="scientific">Alicyclobacillus mengziensis</name>
    <dbReference type="NCBI Taxonomy" id="2931921"/>
    <lineage>
        <taxon>Bacteria</taxon>
        <taxon>Bacillati</taxon>
        <taxon>Bacillota</taxon>
        <taxon>Bacilli</taxon>
        <taxon>Bacillales</taxon>
        <taxon>Alicyclobacillaceae</taxon>
        <taxon>Alicyclobacillus</taxon>
    </lineage>
</organism>
<dbReference type="Proteomes" id="UP000663505">
    <property type="component" value="Chromosome"/>
</dbReference>
<evidence type="ECO:0000313" key="2">
    <source>
        <dbReference type="EMBL" id="QSO48216.1"/>
    </source>
</evidence>
<protein>
    <submittedName>
        <fullName evidence="2">Uncharacterized protein</fullName>
    </submittedName>
</protein>
<accession>A0A9X7W034</accession>
<gene>
    <name evidence="2" type="ORF">JZ786_04220</name>
</gene>
<keyword evidence="1" id="KW-1133">Transmembrane helix</keyword>
<name>A0A9X7W034_9BACL</name>
<sequence>MFKFIVLMLIPLWVLVYTVQFGRWVWTKQNRSGTYAIFVIGVGAFMTAGWILWRMSHA</sequence>
<dbReference type="KEGG" id="afx:JZ786_04220"/>